<reference evidence="9 10" key="1">
    <citation type="submission" date="2017-11" db="EMBL/GenBank/DDBJ databases">
        <title>Understudied soil microbes with underappreciated capabilities: Untangling the Clostridium saccharolyticum group.</title>
        <authorList>
            <person name="Leschine S."/>
        </authorList>
    </citation>
    <scope>NUCLEOTIDE SEQUENCE [LARGE SCALE GENOMIC DNA]</scope>
    <source>
        <strain evidence="9 10">18A</strain>
    </source>
</reference>
<dbReference type="RefSeq" id="WP_166433589.1">
    <property type="nucleotide sequence ID" value="NZ_PGET01000001.1"/>
</dbReference>
<dbReference type="PANTHER" id="PTHR30185">
    <property type="entry name" value="CRYPTIC BETA-GLUCOSIDE BGL OPERON ANTITERMINATOR"/>
    <property type="match status" value="1"/>
</dbReference>
<dbReference type="Pfam" id="PF00359">
    <property type="entry name" value="PTS_EIIA_2"/>
    <property type="match status" value="1"/>
</dbReference>
<evidence type="ECO:0000256" key="2">
    <source>
        <dbReference type="ARBA" id="ARBA00022737"/>
    </source>
</evidence>
<keyword evidence="5" id="KW-0804">Transcription</keyword>
<comment type="caution">
    <text evidence="9">The sequence shown here is derived from an EMBL/GenBank/DDBJ whole genome shotgun (WGS) entry which is preliminary data.</text>
</comment>
<dbReference type="InterPro" id="IPR011608">
    <property type="entry name" value="PRD"/>
</dbReference>
<dbReference type="Gene3D" id="3.40.50.2300">
    <property type="match status" value="1"/>
</dbReference>
<keyword evidence="3" id="KW-0805">Transcription regulation</keyword>
<dbReference type="CDD" id="cd00133">
    <property type="entry name" value="PTS_IIB"/>
    <property type="match status" value="1"/>
</dbReference>
<feature type="coiled-coil region" evidence="6">
    <location>
        <begin position="27"/>
        <end position="58"/>
    </location>
</feature>
<evidence type="ECO:0000259" key="7">
    <source>
        <dbReference type="PROSITE" id="PS51094"/>
    </source>
</evidence>
<dbReference type="InterPro" id="IPR036390">
    <property type="entry name" value="WH_DNA-bd_sf"/>
</dbReference>
<dbReference type="SUPFAM" id="SSF46785">
    <property type="entry name" value="Winged helix' DNA-binding domain"/>
    <property type="match status" value="1"/>
</dbReference>
<evidence type="ECO:0000313" key="9">
    <source>
        <dbReference type="EMBL" id="PJJ27261.1"/>
    </source>
</evidence>
<dbReference type="Proteomes" id="UP000231092">
    <property type="component" value="Unassembled WGS sequence"/>
</dbReference>
<dbReference type="PROSITE" id="PS51094">
    <property type="entry name" value="PTS_EIIA_TYPE_2"/>
    <property type="match status" value="1"/>
</dbReference>
<dbReference type="SUPFAM" id="SSF52794">
    <property type="entry name" value="PTS system IIB component-like"/>
    <property type="match status" value="1"/>
</dbReference>
<evidence type="ECO:0000256" key="1">
    <source>
        <dbReference type="ARBA" id="ARBA00022679"/>
    </source>
</evidence>
<evidence type="ECO:0000256" key="3">
    <source>
        <dbReference type="ARBA" id="ARBA00023015"/>
    </source>
</evidence>
<dbReference type="InterPro" id="IPR036388">
    <property type="entry name" value="WH-like_DNA-bd_sf"/>
</dbReference>
<keyword evidence="4" id="KW-0010">Activator</keyword>
<dbReference type="InterPro" id="IPR050661">
    <property type="entry name" value="BglG_antiterminators"/>
</dbReference>
<evidence type="ECO:0000259" key="8">
    <source>
        <dbReference type="PROSITE" id="PS51372"/>
    </source>
</evidence>
<organism evidence="9 10">
    <name type="scientific">[Clostridium] celerecrescens 18A</name>
    <dbReference type="NCBI Taxonomy" id="1286362"/>
    <lineage>
        <taxon>Bacteria</taxon>
        <taxon>Bacillati</taxon>
        <taxon>Bacillota</taxon>
        <taxon>Clostridia</taxon>
        <taxon>Lachnospirales</taxon>
        <taxon>Lachnospiraceae</taxon>
        <taxon>Lacrimispora</taxon>
    </lineage>
</organism>
<gene>
    <name evidence="9" type="ORF">H171_0723</name>
</gene>
<dbReference type="Gene3D" id="1.10.10.10">
    <property type="entry name" value="Winged helix-like DNA-binding domain superfamily/Winged helix DNA-binding domain"/>
    <property type="match status" value="2"/>
</dbReference>
<dbReference type="EMBL" id="PGET01000001">
    <property type="protein sequence ID" value="PJJ27261.1"/>
    <property type="molecule type" value="Genomic_DNA"/>
</dbReference>
<feature type="domain" description="PRD" evidence="8">
    <location>
        <begin position="285"/>
        <end position="392"/>
    </location>
</feature>
<feature type="domain" description="PTS EIIA type-2" evidence="7">
    <location>
        <begin position="488"/>
        <end position="626"/>
    </location>
</feature>
<dbReference type="InterPro" id="IPR016152">
    <property type="entry name" value="PTrfase/Anion_transptr"/>
</dbReference>
<dbReference type="InterPro" id="IPR036634">
    <property type="entry name" value="PRD_sf"/>
</dbReference>
<dbReference type="GO" id="GO:0006355">
    <property type="term" value="P:regulation of DNA-templated transcription"/>
    <property type="evidence" value="ECO:0007669"/>
    <property type="project" value="InterPro"/>
</dbReference>
<dbReference type="AlphaFoldDB" id="A0A2M8Z1D8"/>
<dbReference type="SUPFAM" id="SSF55804">
    <property type="entry name" value="Phoshotransferase/anion transport protein"/>
    <property type="match status" value="1"/>
</dbReference>
<sequence length="629" mass="73863">MDGRLYTILANLSEDNFITVGELALRLQLSQRTVRDLLNQLEQQLNEKGAIIERQRKKGLWLHITDRERYQEFCKKEIPSRIPDSGEQRMEYVLALLFQTPGYIKIETLCDQLYVSRKTISVDLKGVEKFLNRHHISLERKPYYGLKMKGTEFAFRLALSAIFYELSDVWFQKIYETFEEAEIIRKQILDNIRERGYTIYETDISNIVLQIQIALYRWKMGSGITMEEVDSKEWLQESDIKVAGRCSLGLEHALGICIPVPEIKYLAIHLSGKKKLLASEHGNVVIDMEINQLVNEMLENVYQVFQLDFKSDFDLSTSLRQHMISLRIRLRYHLKLENPMLKEIKEVYSFPYAVAAQAATVLSEYFHAMVSEDEIGYLALCFALSMERNKKKKKRNILLVCASGEGSARLFKYRFKELFEGYLNKVEICDIGSLPGKDFNDVDYVFSTVPIAFPVPVPIYQVQYFFDRHNINQVKWILEDNHPDTIKRYFSEDLFFVDVKGENREEVIHTLCQRIGMVRKTPEEFEESVLYREKIMQTDFCGQIAIPHPYKPLTDETFVCVAILNKPIRWYHCDVQVVFLLSISTRKENLETFYRTAPRIMMDEDCMKRLIKDKRYETLMGIIEDMEKC</sequence>
<dbReference type="SUPFAM" id="SSF63520">
    <property type="entry name" value="PTS-regulatory domain, PRD"/>
    <property type="match status" value="2"/>
</dbReference>
<protein>
    <submittedName>
        <fullName evidence="9">Lichenan operon transcriptional antiterminator</fullName>
    </submittedName>
</protein>
<evidence type="ECO:0000256" key="6">
    <source>
        <dbReference type="SAM" id="Coils"/>
    </source>
</evidence>
<dbReference type="Pfam" id="PF00874">
    <property type="entry name" value="PRD"/>
    <property type="match status" value="2"/>
</dbReference>
<evidence type="ECO:0000313" key="10">
    <source>
        <dbReference type="Proteomes" id="UP000231092"/>
    </source>
</evidence>
<name>A0A2M8Z1D8_9FIRM</name>
<dbReference type="Gene3D" id="3.40.930.10">
    <property type="entry name" value="Mannitol-specific EII, Chain A"/>
    <property type="match status" value="1"/>
</dbReference>
<keyword evidence="6" id="KW-0175">Coiled coil</keyword>
<evidence type="ECO:0000256" key="4">
    <source>
        <dbReference type="ARBA" id="ARBA00023159"/>
    </source>
</evidence>
<dbReference type="InterPro" id="IPR036095">
    <property type="entry name" value="PTS_EIIB-like_sf"/>
</dbReference>
<dbReference type="InterPro" id="IPR007737">
    <property type="entry name" value="Mga_HTH"/>
</dbReference>
<feature type="domain" description="PRD" evidence="8">
    <location>
        <begin position="175"/>
        <end position="280"/>
    </location>
</feature>
<dbReference type="GO" id="GO:0008982">
    <property type="term" value="F:protein-N(PI)-phosphohistidine-sugar phosphotransferase activity"/>
    <property type="evidence" value="ECO:0007669"/>
    <property type="project" value="InterPro"/>
</dbReference>
<dbReference type="InterPro" id="IPR002178">
    <property type="entry name" value="PTS_EIIA_type-2_dom"/>
</dbReference>
<dbReference type="Gene3D" id="1.10.1790.10">
    <property type="entry name" value="PRD domain"/>
    <property type="match status" value="1"/>
</dbReference>
<evidence type="ECO:0000256" key="5">
    <source>
        <dbReference type="ARBA" id="ARBA00023163"/>
    </source>
</evidence>
<keyword evidence="2" id="KW-0677">Repeat</keyword>
<accession>A0A2M8Z1D8</accession>
<dbReference type="Pfam" id="PF05043">
    <property type="entry name" value="Mga"/>
    <property type="match status" value="1"/>
</dbReference>
<keyword evidence="1" id="KW-0808">Transferase</keyword>
<dbReference type="PROSITE" id="PS51372">
    <property type="entry name" value="PRD_2"/>
    <property type="match status" value="2"/>
</dbReference>
<dbReference type="GO" id="GO:0009401">
    <property type="term" value="P:phosphoenolpyruvate-dependent sugar phosphotransferase system"/>
    <property type="evidence" value="ECO:0007669"/>
    <property type="project" value="InterPro"/>
</dbReference>
<dbReference type="PANTHER" id="PTHR30185:SF13">
    <property type="entry name" value="LICABCH OPERON REGULATOR-RELATED"/>
    <property type="match status" value="1"/>
</dbReference>
<proteinExistence type="predicted"/>